<dbReference type="GO" id="GO:0019867">
    <property type="term" value="C:outer membrane"/>
    <property type="evidence" value="ECO:0007669"/>
    <property type="project" value="InterPro"/>
</dbReference>
<dbReference type="InterPro" id="IPR001775">
    <property type="entry name" value="GspD/PilQ"/>
</dbReference>
<dbReference type="InterPro" id="IPR013358">
    <property type="entry name" value="Pilus_biogenesis_MshL"/>
</dbReference>
<dbReference type="AlphaFoldDB" id="A0A1W1BHU8"/>
<dbReference type="InterPro" id="IPR004846">
    <property type="entry name" value="T2SS/T3SS_dom"/>
</dbReference>
<accession>A0A1W1BHU8</accession>
<dbReference type="InterPro" id="IPR011514">
    <property type="entry name" value="Secretin_N_2"/>
</dbReference>
<sequence>MSIKKMWRRGILLSAIAMLLPIVSNAGTCTNKLFTVTIDNKLSIGDAIENLADTCDMTVIVQDSWAKIKLKQKLYFVKLKNTTLKGFLDTVLKDNNIHYTLKGNKLLISYLTTKTFRVHYISGQRVGKSRSNVIISDSSNSATGSSSSTDGTKTGMSIENTDEFTFWSTISDDIQRVLSGVSDDGTHYTKAGDSWIGPDGKKWEYNPLLPIINPAAGMITVTGTDKQIARVEQYVNTLKNQLKTQVLIDVKILTVTFDDSTTTGIDWSQLYKLQNFKINTLAMGQQNIASYVVDAAGGGVTDSTYASNTKPTSANLFDMRGTAEVSDVIKFLSTQGDVKAVSSPRVMTLNNQPAMISVGKQLYYKIKSSTLLAGSGGGNAAEGESVNSVFAGVLLDITPEINANGIITLKINPSISDTLEPISGQAGARDIPPDMIKRQLSSVIKVKDGHHAILGGLITSQTGTKVNKVPLLGDLPLFEYAFKREEKIEKVIELVIIVTPHVIKNSKDISLRDLGYKKVNGK</sequence>
<dbReference type="EMBL" id="FPHC01000028">
    <property type="protein sequence ID" value="SFV53134.1"/>
    <property type="molecule type" value="Genomic_DNA"/>
</dbReference>
<gene>
    <name evidence="6" type="ORF">MNB_SV-6-27</name>
</gene>
<feature type="domain" description="Type II/III secretion system secretin-like" evidence="4">
    <location>
        <begin position="332"/>
        <end position="504"/>
    </location>
</feature>
<feature type="domain" description="Secretin N-terminal" evidence="5">
    <location>
        <begin position="113"/>
        <end position="185"/>
    </location>
</feature>
<dbReference type="PRINTS" id="PR00811">
    <property type="entry name" value="BCTERIALGSPD"/>
</dbReference>
<evidence type="ECO:0000256" key="1">
    <source>
        <dbReference type="ARBA" id="ARBA00004370"/>
    </source>
</evidence>
<protein>
    <submittedName>
        <fullName evidence="6">Type II secretion outermembrane pore forming protein (PulD)</fullName>
    </submittedName>
</protein>
<reference evidence="6" key="1">
    <citation type="submission" date="2016-10" db="EMBL/GenBank/DDBJ databases">
        <authorList>
            <person name="de Groot N.N."/>
        </authorList>
    </citation>
    <scope>NUCLEOTIDE SEQUENCE</scope>
</reference>
<dbReference type="PANTHER" id="PTHR30332">
    <property type="entry name" value="PROBABLE GENERAL SECRETION PATHWAY PROTEIN D"/>
    <property type="match status" value="1"/>
</dbReference>
<keyword evidence="2" id="KW-0732">Signal</keyword>
<evidence type="ECO:0000256" key="3">
    <source>
        <dbReference type="ARBA" id="ARBA00023136"/>
    </source>
</evidence>
<proteinExistence type="predicted"/>
<dbReference type="InterPro" id="IPR050810">
    <property type="entry name" value="Bact_Secretion_Sys_Channel"/>
</dbReference>
<dbReference type="NCBIfam" id="TIGR02519">
    <property type="entry name" value="pilus_MshL"/>
    <property type="match status" value="1"/>
</dbReference>
<evidence type="ECO:0000256" key="2">
    <source>
        <dbReference type="ARBA" id="ARBA00022729"/>
    </source>
</evidence>
<name>A0A1W1BHU8_9ZZZZ</name>
<dbReference type="GO" id="GO:0009297">
    <property type="term" value="P:pilus assembly"/>
    <property type="evidence" value="ECO:0007669"/>
    <property type="project" value="InterPro"/>
</dbReference>
<dbReference type="Pfam" id="PF07655">
    <property type="entry name" value="Secretin_N_2"/>
    <property type="match status" value="1"/>
</dbReference>
<comment type="subcellular location">
    <subcellularLocation>
        <location evidence="1">Membrane</location>
    </subcellularLocation>
</comment>
<evidence type="ECO:0000259" key="5">
    <source>
        <dbReference type="Pfam" id="PF07655"/>
    </source>
</evidence>
<dbReference type="PANTHER" id="PTHR30332:SF24">
    <property type="entry name" value="SECRETIN GSPD-RELATED"/>
    <property type="match status" value="1"/>
</dbReference>
<evidence type="ECO:0000313" key="6">
    <source>
        <dbReference type="EMBL" id="SFV53134.1"/>
    </source>
</evidence>
<evidence type="ECO:0000259" key="4">
    <source>
        <dbReference type="Pfam" id="PF00263"/>
    </source>
</evidence>
<dbReference type="Pfam" id="PF00263">
    <property type="entry name" value="Secretin"/>
    <property type="match status" value="1"/>
</dbReference>
<keyword evidence="3" id="KW-0472">Membrane</keyword>
<dbReference type="GO" id="GO:0009306">
    <property type="term" value="P:protein secretion"/>
    <property type="evidence" value="ECO:0007669"/>
    <property type="project" value="InterPro"/>
</dbReference>
<dbReference type="GO" id="GO:0015627">
    <property type="term" value="C:type II protein secretion system complex"/>
    <property type="evidence" value="ECO:0007669"/>
    <property type="project" value="TreeGrafter"/>
</dbReference>
<organism evidence="6">
    <name type="scientific">hydrothermal vent metagenome</name>
    <dbReference type="NCBI Taxonomy" id="652676"/>
    <lineage>
        <taxon>unclassified sequences</taxon>
        <taxon>metagenomes</taxon>
        <taxon>ecological metagenomes</taxon>
    </lineage>
</organism>